<name>A0A814UFE0_9BILA</name>
<evidence type="ECO:0000313" key="3">
    <source>
        <dbReference type="Proteomes" id="UP000663829"/>
    </source>
</evidence>
<dbReference type="Proteomes" id="UP000681722">
    <property type="component" value="Unassembled WGS sequence"/>
</dbReference>
<evidence type="ECO:0000313" key="2">
    <source>
        <dbReference type="EMBL" id="CAF3937803.1"/>
    </source>
</evidence>
<dbReference type="EMBL" id="CAJNOQ010007615">
    <property type="protein sequence ID" value="CAF1173967.1"/>
    <property type="molecule type" value="Genomic_DNA"/>
</dbReference>
<reference evidence="1" key="1">
    <citation type="submission" date="2021-02" db="EMBL/GenBank/DDBJ databases">
        <authorList>
            <person name="Nowell W R."/>
        </authorList>
    </citation>
    <scope>NUCLEOTIDE SEQUENCE</scope>
</reference>
<evidence type="ECO:0000313" key="1">
    <source>
        <dbReference type="EMBL" id="CAF1173967.1"/>
    </source>
</evidence>
<evidence type="ECO:0008006" key="4">
    <source>
        <dbReference type="Google" id="ProtNLM"/>
    </source>
</evidence>
<comment type="caution">
    <text evidence="1">The sequence shown here is derived from an EMBL/GenBank/DDBJ whole genome shotgun (WGS) entry which is preliminary data.</text>
</comment>
<dbReference type="Gene3D" id="1.10.150.50">
    <property type="entry name" value="Transcription Factor, Ets-1"/>
    <property type="match status" value="1"/>
</dbReference>
<dbReference type="InterPro" id="IPR013761">
    <property type="entry name" value="SAM/pointed_sf"/>
</dbReference>
<dbReference type="EMBL" id="CAJOBC010007614">
    <property type="protein sequence ID" value="CAF3937803.1"/>
    <property type="molecule type" value="Genomic_DNA"/>
</dbReference>
<organism evidence="1 3">
    <name type="scientific">Didymodactylos carnosus</name>
    <dbReference type="NCBI Taxonomy" id="1234261"/>
    <lineage>
        <taxon>Eukaryota</taxon>
        <taxon>Metazoa</taxon>
        <taxon>Spiralia</taxon>
        <taxon>Gnathifera</taxon>
        <taxon>Rotifera</taxon>
        <taxon>Eurotatoria</taxon>
        <taxon>Bdelloidea</taxon>
        <taxon>Philodinida</taxon>
        <taxon>Philodinidae</taxon>
        <taxon>Didymodactylos</taxon>
    </lineage>
</organism>
<protein>
    <recommendedName>
        <fullName evidence="4">SAM domain-containing protein</fullName>
    </recommendedName>
</protein>
<gene>
    <name evidence="1" type="ORF">GPM918_LOCUS22335</name>
    <name evidence="2" type="ORF">SRO942_LOCUS22332</name>
</gene>
<dbReference type="Proteomes" id="UP000663829">
    <property type="component" value="Unassembled WGS sequence"/>
</dbReference>
<proteinExistence type="predicted"/>
<dbReference type="AlphaFoldDB" id="A0A814UFE0"/>
<sequence length="271" mass="30685">MEIIKMTPAQLVEYLRCGNLSSIESDYETLIGKAQGIDGASLFVLTDKDVIDLKLTIGARRKFMVFVEKMKKNNQPSVPDEAAGGPVPVSSSAASIDVIQIIFMSSVSTEIFKVQVTNDARWQKIKEDTKFYVEKTLTEESCVDILSTMDKYRFKFPVWRLGSLNSLLNWLDEALWHDRGSLPADEIAQDYADGHQLVTVYTNLLGHVKRILVSMRCFFVSEKLKKPFVDPIDGIDIKIYDSFDKYHKIQFKPLASQVVGSRNDVTDMLID</sequence>
<accession>A0A814UFE0</accession>
<keyword evidence="3" id="KW-1185">Reference proteome</keyword>